<feature type="binding site" evidence="6">
    <location>
        <position position="154"/>
    </location>
    <ligand>
        <name>FMN</name>
        <dbReference type="ChEBI" id="CHEBI:58210"/>
    </ligand>
</feature>
<evidence type="ECO:0000256" key="6">
    <source>
        <dbReference type="PIRSR" id="PIRSR000337-1"/>
    </source>
</evidence>
<dbReference type="RefSeq" id="WP_205258632.1">
    <property type="nucleotide sequence ID" value="NZ_JAERWK010000001.1"/>
</dbReference>
<comment type="similarity">
    <text evidence="5">Belongs to the NtaA/SnaA/DszA monooxygenase family.</text>
</comment>
<evidence type="ECO:0000313" key="9">
    <source>
        <dbReference type="Proteomes" id="UP000663792"/>
    </source>
</evidence>
<feature type="binding site" evidence="6">
    <location>
        <position position="150"/>
    </location>
    <ligand>
        <name>FMN</name>
        <dbReference type="ChEBI" id="CHEBI:58210"/>
    </ligand>
</feature>
<dbReference type="Pfam" id="PF00296">
    <property type="entry name" value="Bac_luciferase"/>
    <property type="match status" value="1"/>
</dbReference>
<dbReference type="Proteomes" id="UP000663792">
    <property type="component" value="Unassembled WGS sequence"/>
</dbReference>
<dbReference type="SUPFAM" id="SSF51679">
    <property type="entry name" value="Bacterial luciferase-like"/>
    <property type="match status" value="1"/>
</dbReference>
<dbReference type="PANTHER" id="PTHR30011:SF16">
    <property type="entry name" value="C2H2 FINGER DOMAIN TRANSCRIPTION FACTOR (EUROFUNG)-RELATED"/>
    <property type="match status" value="1"/>
</dbReference>
<name>A0A938Y9S1_9ACTN</name>
<gene>
    <name evidence="8" type="ORF">JL106_00070</name>
</gene>
<evidence type="ECO:0000256" key="4">
    <source>
        <dbReference type="ARBA" id="ARBA00023033"/>
    </source>
</evidence>
<feature type="domain" description="Luciferase-like" evidence="7">
    <location>
        <begin position="40"/>
        <end position="327"/>
    </location>
</feature>
<feature type="binding site" evidence="6">
    <location>
        <position position="225"/>
    </location>
    <ligand>
        <name>FMN</name>
        <dbReference type="ChEBI" id="CHEBI:58210"/>
    </ligand>
</feature>
<accession>A0A938Y9S1</accession>
<dbReference type="InterPro" id="IPR051260">
    <property type="entry name" value="Diverse_substr_monoxygenases"/>
</dbReference>
<evidence type="ECO:0000256" key="2">
    <source>
        <dbReference type="ARBA" id="ARBA00022643"/>
    </source>
</evidence>
<dbReference type="PIRSF" id="PIRSF000337">
    <property type="entry name" value="NTA_MOA"/>
    <property type="match status" value="1"/>
</dbReference>
<dbReference type="GO" id="GO:0004497">
    <property type="term" value="F:monooxygenase activity"/>
    <property type="evidence" value="ECO:0007669"/>
    <property type="project" value="UniProtKB-KW"/>
</dbReference>
<dbReference type="InterPro" id="IPR036661">
    <property type="entry name" value="Luciferase-like_sf"/>
</dbReference>
<comment type="caution">
    <text evidence="8">The sequence shown here is derived from an EMBL/GenBank/DDBJ whole genome shotgun (WGS) entry which is preliminary data.</text>
</comment>
<dbReference type="InterPro" id="IPR016215">
    <property type="entry name" value="NTA_MOA"/>
</dbReference>
<evidence type="ECO:0000313" key="8">
    <source>
        <dbReference type="EMBL" id="MBM9465673.1"/>
    </source>
</evidence>
<evidence type="ECO:0000256" key="3">
    <source>
        <dbReference type="ARBA" id="ARBA00023002"/>
    </source>
</evidence>
<organism evidence="8 9">
    <name type="scientific">Nakamurella leprariae</name>
    <dbReference type="NCBI Taxonomy" id="2803911"/>
    <lineage>
        <taxon>Bacteria</taxon>
        <taxon>Bacillati</taxon>
        <taxon>Actinomycetota</taxon>
        <taxon>Actinomycetes</taxon>
        <taxon>Nakamurellales</taxon>
        <taxon>Nakamurellaceae</taxon>
        <taxon>Nakamurella</taxon>
    </lineage>
</organism>
<dbReference type="AlphaFoldDB" id="A0A938Y9S1"/>
<dbReference type="NCBIfam" id="TIGR03860">
    <property type="entry name" value="FMN_nitrolo"/>
    <property type="match status" value="1"/>
</dbReference>
<dbReference type="InterPro" id="IPR011251">
    <property type="entry name" value="Luciferase-like_dom"/>
</dbReference>
<evidence type="ECO:0000256" key="1">
    <source>
        <dbReference type="ARBA" id="ARBA00022630"/>
    </source>
</evidence>
<dbReference type="EMBL" id="JAERWK010000001">
    <property type="protein sequence ID" value="MBM9465673.1"/>
    <property type="molecule type" value="Genomic_DNA"/>
</dbReference>
<keyword evidence="9" id="KW-1185">Reference proteome</keyword>
<keyword evidence="1 6" id="KW-0285">Flavoprotein</keyword>
<protein>
    <submittedName>
        <fullName evidence="8">NtaA/DmoA family FMN-dependent monooxygenase</fullName>
        <ecNumber evidence="8">1.14.-.-</ecNumber>
    </submittedName>
</protein>
<dbReference type="EC" id="1.14.-.-" evidence="8"/>
<proteinExistence type="inferred from homology"/>
<dbReference type="Gene3D" id="3.20.20.30">
    <property type="entry name" value="Luciferase-like domain"/>
    <property type="match status" value="1"/>
</dbReference>
<evidence type="ECO:0000259" key="7">
    <source>
        <dbReference type="Pfam" id="PF00296"/>
    </source>
</evidence>
<keyword evidence="4 8" id="KW-0503">Monooxygenase</keyword>
<dbReference type="GO" id="GO:0016705">
    <property type="term" value="F:oxidoreductase activity, acting on paired donors, with incorporation or reduction of molecular oxygen"/>
    <property type="evidence" value="ECO:0007669"/>
    <property type="project" value="InterPro"/>
</dbReference>
<keyword evidence="2 6" id="KW-0288">FMN</keyword>
<dbReference type="PANTHER" id="PTHR30011">
    <property type="entry name" value="ALKANESULFONATE MONOOXYGENASE-RELATED"/>
    <property type="match status" value="1"/>
</dbReference>
<reference evidence="8" key="1">
    <citation type="submission" date="2021-01" db="EMBL/GenBank/DDBJ databases">
        <title>YIM 132084 draft genome.</title>
        <authorList>
            <person name="An D."/>
        </authorList>
    </citation>
    <scope>NUCLEOTIDE SEQUENCE</scope>
    <source>
        <strain evidence="8">YIM 132084</strain>
    </source>
</reference>
<evidence type="ECO:0000256" key="5">
    <source>
        <dbReference type="ARBA" id="ARBA00033748"/>
    </source>
</evidence>
<sequence>MSVPSEPSHPRQLILGALINGGGSHPAAWRLPDSRVEEAYSLSLFADQARWAEEANLHHLFIADGPTHDEGRFPTRPLRYLEALTVLAVLGGRTTNIGLIPSMSTTFNHPHTLARQLASLDHLTSGRVGWNIVTSFGGAEHFGPAPLLEHDLRYERATEFLEIVRMFWDSWDEDALVIDRSTGVFGDPSKVHADTYDGEYFSVRGPLNLPRSPQGHPVLAQAGASGPGRTVGARFADIIYTATPTVAEGQEFYADVKARAASMGRNPDHVKILPGCSPTLGGTEQEARRRARELLEYLDHERSRAQVEFMLGGTSIAHLDLDEHIPAELLPDVGAVNMVQSRFKIFRQLALVERYTLRQLIEFVVAGGGHWSPVGSVEQVADQIAFRFHHGAADGFNLLPVYQPGGFRQLTTELVPELQRRGLFRTEYVDGTFRDNLGLPRPAQDRSVAARTAGSRA</sequence>
<feature type="binding site" evidence="6">
    <location>
        <position position="64"/>
    </location>
    <ligand>
        <name>FMN</name>
        <dbReference type="ChEBI" id="CHEBI:58210"/>
    </ligand>
</feature>
<keyword evidence="3 8" id="KW-0560">Oxidoreductase</keyword>
<dbReference type="CDD" id="cd01095">
    <property type="entry name" value="Nitrilotriacetate_monoxgenase"/>
    <property type="match status" value="1"/>
</dbReference>